<evidence type="ECO:0000313" key="2">
    <source>
        <dbReference type="EMBL" id="MBD3934958.1"/>
    </source>
</evidence>
<evidence type="ECO:0000256" key="1">
    <source>
        <dbReference type="SAM" id="MobiDB-lite"/>
    </source>
</evidence>
<feature type="compositionally biased region" description="Low complexity" evidence="1">
    <location>
        <begin position="1"/>
        <end position="12"/>
    </location>
</feature>
<dbReference type="EMBL" id="JACXYU010000023">
    <property type="protein sequence ID" value="MBD3934958.1"/>
    <property type="molecule type" value="Genomic_DNA"/>
</dbReference>
<keyword evidence="3" id="KW-1185">Reference proteome</keyword>
<feature type="compositionally biased region" description="Basic and acidic residues" evidence="1">
    <location>
        <begin position="43"/>
        <end position="56"/>
    </location>
</feature>
<accession>A0A927F473</accession>
<feature type="region of interest" description="Disordered" evidence="1">
    <location>
        <begin position="1"/>
        <end position="66"/>
    </location>
</feature>
<gene>
    <name evidence="2" type="ORF">IF129_25790</name>
</gene>
<reference evidence="2" key="1">
    <citation type="submission" date="2020-09" db="EMBL/GenBank/DDBJ databases">
        <title>Secondary metabolite and genome analysis of marine Streptomyces chumphonensis KK1-2T.</title>
        <authorList>
            <person name="Phongsopitanun W."/>
            <person name="Kanchanasin P."/>
            <person name="Pittayakhajonwut P."/>
            <person name="Suwanborirux K."/>
            <person name="Tanasupawat S."/>
        </authorList>
    </citation>
    <scope>NUCLEOTIDE SEQUENCE</scope>
    <source>
        <strain evidence="2">KK1-2</strain>
    </source>
</reference>
<protein>
    <submittedName>
        <fullName evidence="2">Uncharacterized protein</fullName>
    </submittedName>
</protein>
<comment type="caution">
    <text evidence="2">The sequence shown here is derived from an EMBL/GenBank/DDBJ whole genome shotgun (WGS) entry which is preliminary data.</text>
</comment>
<proteinExistence type="predicted"/>
<evidence type="ECO:0000313" key="3">
    <source>
        <dbReference type="Proteomes" id="UP000632289"/>
    </source>
</evidence>
<organism evidence="2 3">
    <name type="scientific">Streptomyces chumphonensis</name>
    <dbReference type="NCBI Taxonomy" id="1214925"/>
    <lineage>
        <taxon>Bacteria</taxon>
        <taxon>Bacillati</taxon>
        <taxon>Actinomycetota</taxon>
        <taxon>Actinomycetes</taxon>
        <taxon>Kitasatosporales</taxon>
        <taxon>Streptomycetaceae</taxon>
        <taxon>Streptomyces</taxon>
    </lineage>
</organism>
<dbReference type="RefSeq" id="WP_191212253.1">
    <property type="nucleotide sequence ID" value="NZ_BAABKL010000006.1"/>
</dbReference>
<name>A0A927F473_9ACTN</name>
<sequence>MSNGQNQGAGQPSPAPASPAPTPAPAPQQDIVDIYTDPALIGTDKRNDTKPVETRVVRPQGNTEAR</sequence>
<dbReference type="Proteomes" id="UP000632289">
    <property type="component" value="Unassembled WGS sequence"/>
</dbReference>
<feature type="compositionally biased region" description="Pro residues" evidence="1">
    <location>
        <begin position="13"/>
        <end position="26"/>
    </location>
</feature>
<dbReference type="AlphaFoldDB" id="A0A927F473"/>